<evidence type="ECO:0000313" key="2">
    <source>
        <dbReference type="EMBL" id="ODN74215.1"/>
    </source>
</evidence>
<dbReference type="EMBL" id="AWGJ01000012">
    <property type="protein sequence ID" value="ODN74215.1"/>
    <property type="molecule type" value="Genomic_DNA"/>
</dbReference>
<dbReference type="GeneID" id="30158970"/>
<feature type="compositionally biased region" description="Low complexity" evidence="1">
    <location>
        <begin position="430"/>
        <end position="439"/>
    </location>
</feature>
<dbReference type="OrthoDB" id="2576405at2759"/>
<comment type="caution">
    <text evidence="2">The sequence shown here is derived from an EMBL/GenBank/DDBJ whole genome shotgun (WGS) entry which is preliminary data.</text>
</comment>
<evidence type="ECO:0000256" key="1">
    <source>
        <dbReference type="SAM" id="MobiDB-lite"/>
    </source>
</evidence>
<proteinExistence type="predicted"/>
<feature type="compositionally biased region" description="Gly residues" evidence="1">
    <location>
        <begin position="397"/>
        <end position="409"/>
    </location>
</feature>
<dbReference type="AlphaFoldDB" id="A0A1E3HDK9"/>
<feature type="region of interest" description="Disordered" evidence="1">
    <location>
        <begin position="1"/>
        <end position="31"/>
    </location>
</feature>
<organism evidence="2 3">
    <name type="scientific">Cryptococcus amylolentus CBS 6039</name>
    <dbReference type="NCBI Taxonomy" id="1295533"/>
    <lineage>
        <taxon>Eukaryota</taxon>
        <taxon>Fungi</taxon>
        <taxon>Dikarya</taxon>
        <taxon>Basidiomycota</taxon>
        <taxon>Agaricomycotina</taxon>
        <taxon>Tremellomycetes</taxon>
        <taxon>Tremellales</taxon>
        <taxon>Cryptococcaceae</taxon>
        <taxon>Cryptococcus</taxon>
    </lineage>
</organism>
<reference evidence="2 3" key="1">
    <citation type="submission" date="2016-06" db="EMBL/GenBank/DDBJ databases">
        <title>Evolution of pathogenesis and genome organization in the Tremellales.</title>
        <authorList>
            <person name="Cuomo C."/>
            <person name="Litvintseva A."/>
            <person name="Heitman J."/>
            <person name="Chen Y."/>
            <person name="Sun S."/>
            <person name="Springer D."/>
            <person name="Dromer F."/>
            <person name="Young S."/>
            <person name="Zeng Q."/>
            <person name="Chapman S."/>
            <person name="Gujja S."/>
            <person name="Saif S."/>
            <person name="Birren B."/>
        </authorList>
    </citation>
    <scope>NUCLEOTIDE SEQUENCE [LARGE SCALE GENOMIC DNA]</scope>
    <source>
        <strain evidence="2 3">CBS 6039</strain>
    </source>
</reference>
<feature type="compositionally biased region" description="Basic residues" evidence="1">
    <location>
        <begin position="383"/>
        <end position="396"/>
    </location>
</feature>
<feature type="compositionally biased region" description="Acidic residues" evidence="1">
    <location>
        <begin position="474"/>
        <end position="486"/>
    </location>
</feature>
<gene>
    <name evidence="2" type="ORF">L202_07661</name>
</gene>
<feature type="compositionally biased region" description="Low complexity" evidence="1">
    <location>
        <begin position="11"/>
        <end position="29"/>
    </location>
</feature>
<dbReference type="Proteomes" id="UP000094065">
    <property type="component" value="Unassembled WGS sequence"/>
</dbReference>
<feature type="region of interest" description="Disordered" evidence="1">
    <location>
        <begin position="366"/>
        <end position="493"/>
    </location>
</feature>
<feature type="compositionally biased region" description="Pro residues" evidence="1">
    <location>
        <begin position="414"/>
        <end position="429"/>
    </location>
</feature>
<evidence type="ECO:0000313" key="3">
    <source>
        <dbReference type="Proteomes" id="UP000094065"/>
    </source>
</evidence>
<name>A0A1E3HDK9_9TREE</name>
<feature type="compositionally biased region" description="Basic and acidic residues" evidence="1">
    <location>
        <begin position="445"/>
        <end position="473"/>
    </location>
</feature>
<dbReference type="RefSeq" id="XP_018990077.1">
    <property type="nucleotide sequence ID" value="XM_019142434.1"/>
</dbReference>
<feature type="compositionally biased region" description="Gly residues" evidence="1">
    <location>
        <begin position="367"/>
        <end position="382"/>
    </location>
</feature>
<dbReference type="STRING" id="1295533.A0A1E3HDK9"/>
<accession>A0A1E3HDK9</accession>
<sequence length="537" mass="59156">MEQPLPSNGDPAAAAAATEPTAGSPSSTSVNVAAIGHPANHELPYPLSLVPFDLSHPYRPNDSLTIKPYRSSNVWLDRYWARSYREGEIRIERDLTSEHLYQHLRELIDDMSRSRKDDSDETRFIGAWARLHKDYGLSEKAFGELTVVQNTKVYYVDELLPSWDSEKDLTATQPDLALQTSSYRYNKGVRTKDRKTLHSVFALKVVTPATARYLPDPAERQRLDTDALRYTNLEALMKGMYYLTVAYSLSKCRSGIAWAKEYFTRIVNITRGPGPSPRGQTMLLEASPKAVSLSQNLPSATEGMTPSDLMQFYAQNTNNWEPPNALIQDHIEWRLVKEAHIRLDATIFMLLGISVHPASSSELPLLGEGGGAGAGGDGGNGKKGTKGTKRKRRSGKGGKGAARGDGGSSKGTTSPPPLRSPPTSNPSPTPLTTSPSTSTQNPHPKHAEHPEDAKHPEHPEDAKHPEHPEHAEQDSLEEDFDYEDPIEPGSLQDFSSALQKAAVRIRLITTEEMDVLLARAAKWGWAEAIGGDGKYEY</sequence>
<keyword evidence="3" id="KW-1185">Reference proteome</keyword>
<protein>
    <submittedName>
        <fullName evidence="2">Uncharacterized protein</fullName>
    </submittedName>
</protein>